<dbReference type="Proteomes" id="UP000606463">
    <property type="component" value="Unassembled WGS sequence"/>
</dbReference>
<dbReference type="AlphaFoldDB" id="A0A9D0YQJ6"/>
<gene>
    <name evidence="1" type="ORF">EYH37_02045</name>
</gene>
<protein>
    <submittedName>
        <fullName evidence="1">Uncharacterized protein</fullName>
    </submittedName>
</protein>
<sequence length="168" mass="19528">MRILFSFFFSIVLFAGEIDLPQPYKMLVEELSPKGVSLQITQWGGTFKAVIKGYTGGGFFRIDVTDDDFLSFYAQLYETLTNFKPKEVSIYLRVNDQRLPYNPFLQIWDGKNRIRLLKLSRLRQGCKNEVIGLTVKKVSGAKVWVDFGEIKEKLFESGFKFPVYYCFQ</sequence>
<dbReference type="EMBL" id="DQVE01000021">
    <property type="protein sequence ID" value="HIP98134.1"/>
    <property type="molecule type" value="Genomic_DNA"/>
</dbReference>
<accession>A0A9D0YQJ6</accession>
<name>A0A9D0YQJ6_AQUAO</name>
<proteinExistence type="predicted"/>
<evidence type="ECO:0000313" key="1">
    <source>
        <dbReference type="EMBL" id="HIP98134.1"/>
    </source>
</evidence>
<reference evidence="1" key="1">
    <citation type="journal article" date="2020" name="ISME J.">
        <title>Gammaproteobacteria mediating utilization of methyl-, sulfur- and petroleum organic compounds in deep ocean hydrothermal plumes.</title>
        <authorList>
            <person name="Zhou Z."/>
            <person name="Liu Y."/>
            <person name="Pan J."/>
            <person name="Cron B.R."/>
            <person name="Toner B.M."/>
            <person name="Anantharaman K."/>
            <person name="Breier J.A."/>
            <person name="Dick G.J."/>
            <person name="Li M."/>
        </authorList>
    </citation>
    <scope>NUCLEOTIDE SEQUENCE</scope>
    <source>
        <strain evidence="1">SZUA-1501</strain>
    </source>
</reference>
<organism evidence="1 2">
    <name type="scientific">Aquifex aeolicus</name>
    <dbReference type="NCBI Taxonomy" id="63363"/>
    <lineage>
        <taxon>Bacteria</taxon>
        <taxon>Pseudomonadati</taxon>
        <taxon>Aquificota</taxon>
        <taxon>Aquificia</taxon>
        <taxon>Aquificales</taxon>
        <taxon>Aquificaceae</taxon>
        <taxon>Aquifex</taxon>
    </lineage>
</organism>
<comment type="caution">
    <text evidence="1">The sequence shown here is derived from an EMBL/GenBank/DDBJ whole genome shotgun (WGS) entry which is preliminary data.</text>
</comment>
<evidence type="ECO:0000313" key="2">
    <source>
        <dbReference type="Proteomes" id="UP000606463"/>
    </source>
</evidence>